<dbReference type="Proteomes" id="UP000574317">
    <property type="component" value="Unassembled WGS sequence"/>
</dbReference>
<proteinExistence type="predicted"/>
<dbReference type="EMBL" id="JAAOAO010000045">
    <property type="protein sequence ID" value="KAF5566283.1"/>
    <property type="molecule type" value="Genomic_DNA"/>
</dbReference>
<gene>
    <name evidence="4" type="ORF">FNAPI_1282</name>
</gene>
<keyword evidence="5" id="KW-1185">Reference proteome</keyword>
<name>A0A8H5K5G6_9HYPO</name>
<dbReference type="SUPFAM" id="SSF48403">
    <property type="entry name" value="Ankyrin repeat"/>
    <property type="match status" value="1"/>
</dbReference>
<sequence>MTYTSRHMRRPGRKPALYYYIRFGSRDTTQRPIPPYQPQLFQRSKEDEVQLKQLRARHSKDWSQTDAQAFEDIMDRDNARSDASKKPLRLVIYSYFEHLNLPPLPPPLPGCSTSVLFTRAENHSNESIRPFMVACDKGLLDEVKSWTEDGERIEELQQLGLQDGLVYAARANQIDVVRYLLDERWTPLNGEVVREACDNLSLPLFELCVQHGYHPNQQIPSRDGYFGVAINHCVQDVNITRFLLGHGADPDLAPFKDGRLHDWGEKATPPMDRKSGLALDFAVEKSPIIVVQMLLEHGAHPQYSRPLHGAIKRLHCHSIPGAQEDWRPLMEMALNHGAEINARTYPGGTALSSAVHHKNWEIVEFLLEKGADPFVKTPASKRDSFDSALKFEDQPWRRSKEVKEYLKSLMSGSKLEIRGEALKEARKNPLVRIIEKVKSRDAARLENAYNAGFGERADPLHV</sequence>
<evidence type="ECO:0000256" key="2">
    <source>
        <dbReference type="ARBA" id="ARBA00023043"/>
    </source>
</evidence>
<accession>A0A8H5K5G6</accession>
<dbReference type="PROSITE" id="PS50088">
    <property type="entry name" value="ANK_REPEAT"/>
    <property type="match status" value="1"/>
</dbReference>
<dbReference type="InterPro" id="IPR051165">
    <property type="entry name" value="Multifunctional_ANK_Repeat"/>
</dbReference>
<reference evidence="4 5" key="1">
    <citation type="submission" date="2020-05" db="EMBL/GenBank/DDBJ databases">
        <title>Identification and distribution of gene clusters putatively required for synthesis of sphingolipid metabolism inhibitors in phylogenetically diverse species of the filamentous fungus Fusarium.</title>
        <authorList>
            <person name="Kim H.-S."/>
            <person name="Busman M."/>
            <person name="Brown D.W."/>
            <person name="Divon H."/>
            <person name="Uhlig S."/>
            <person name="Proctor R.H."/>
        </authorList>
    </citation>
    <scope>NUCLEOTIDE SEQUENCE [LARGE SCALE GENOMIC DNA]</scope>
    <source>
        <strain evidence="4 5">NRRL 25196</strain>
    </source>
</reference>
<dbReference type="AlphaFoldDB" id="A0A8H5K5G6"/>
<dbReference type="Pfam" id="PF00023">
    <property type="entry name" value="Ank"/>
    <property type="match status" value="1"/>
</dbReference>
<comment type="caution">
    <text evidence="4">The sequence shown here is derived from an EMBL/GenBank/DDBJ whole genome shotgun (WGS) entry which is preliminary data.</text>
</comment>
<keyword evidence="2 3" id="KW-0040">ANK repeat</keyword>
<dbReference type="PANTHER" id="PTHR24123:SF141">
    <property type="entry name" value="ANKYRIN 2, ISOFORM U"/>
    <property type="match status" value="1"/>
</dbReference>
<evidence type="ECO:0000313" key="5">
    <source>
        <dbReference type="Proteomes" id="UP000574317"/>
    </source>
</evidence>
<dbReference type="PANTHER" id="PTHR24123">
    <property type="entry name" value="ANKYRIN REPEAT-CONTAINING"/>
    <property type="match status" value="1"/>
</dbReference>
<dbReference type="InterPro" id="IPR036770">
    <property type="entry name" value="Ankyrin_rpt-contain_sf"/>
</dbReference>
<protein>
    <submittedName>
        <fullName evidence="4">Ankyrin repeat domain-containing protein</fullName>
    </submittedName>
</protein>
<organism evidence="4 5">
    <name type="scientific">Fusarium napiforme</name>
    <dbReference type="NCBI Taxonomy" id="42672"/>
    <lineage>
        <taxon>Eukaryota</taxon>
        <taxon>Fungi</taxon>
        <taxon>Dikarya</taxon>
        <taxon>Ascomycota</taxon>
        <taxon>Pezizomycotina</taxon>
        <taxon>Sordariomycetes</taxon>
        <taxon>Hypocreomycetidae</taxon>
        <taxon>Hypocreales</taxon>
        <taxon>Nectriaceae</taxon>
        <taxon>Fusarium</taxon>
        <taxon>Fusarium fujikuroi species complex</taxon>
    </lineage>
</organism>
<evidence type="ECO:0000313" key="4">
    <source>
        <dbReference type="EMBL" id="KAF5566283.1"/>
    </source>
</evidence>
<dbReference type="InterPro" id="IPR002110">
    <property type="entry name" value="Ankyrin_rpt"/>
</dbReference>
<keyword evidence="1" id="KW-0677">Repeat</keyword>
<evidence type="ECO:0000256" key="3">
    <source>
        <dbReference type="PROSITE-ProRule" id="PRU00023"/>
    </source>
</evidence>
<feature type="repeat" description="ANK" evidence="3">
    <location>
        <begin position="346"/>
        <end position="378"/>
    </location>
</feature>
<evidence type="ECO:0000256" key="1">
    <source>
        <dbReference type="ARBA" id="ARBA00022737"/>
    </source>
</evidence>
<dbReference type="Gene3D" id="1.25.40.20">
    <property type="entry name" value="Ankyrin repeat-containing domain"/>
    <property type="match status" value="1"/>
</dbReference>
<dbReference type="PROSITE" id="PS50297">
    <property type="entry name" value="ANK_REP_REGION"/>
    <property type="match status" value="1"/>
</dbReference>
<dbReference type="SMART" id="SM00248">
    <property type="entry name" value="ANK"/>
    <property type="match status" value="4"/>
</dbReference>